<comment type="caution">
    <text evidence="2">The sequence shown here is derived from an EMBL/GenBank/DDBJ whole genome shotgun (WGS) entry which is preliminary data.</text>
</comment>
<accession>A0ABR3PTG8</accession>
<dbReference type="GeneID" id="95990329"/>
<evidence type="ECO:0000313" key="3">
    <source>
        <dbReference type="Proteomes" id="UP001565368"/>
    </source>
</evidence>
<dbReference type="EMBL" id="JBBXJM010000007">
    <property type="protein sequence ID" value="KAL1405647.1"/>
    <property type="molecule type" value="Genomic_DNA"/>
</dbReference>
<name>A0ABR3PTG8_9TREE</name>
<feature type="domain" description="Glycosyltransferase family 18 catalytic" evidence="1">
    <location>
        <begin position="300"/>
        <end position="424"/>
    </location>
</feature>
<dbReference type="RefSeq" id="XP_069205591.1">
    <property type="nucleotide sequence ID" value="XM_069357654.1"/>
</dbReference>
<evidence type="ECO:0000259" key="1">
    <source>
        <dbReference type="Pfam" id="PF15024"/>
    </source>
</evidence>
<evidence type="ECO:0000313" key="2">
    <source>
        <dbReference type="EMBL" id="KAL1405647.1"/>
    </source>
</evidence>
<keyword evidence="3" id="KW-1185">Reference proteome</keyword>
<protein>
    <recommendedName>
        <fullName evidence="1">Glycosyltransferase family 18 catalytic domain-containing protein</fullName>
    </recommendedName>
</protein>
<proteinExistence type="predicted"/>
<dbReference type="Pfam" id="PF15024">
    <property type="entry name" value="Glyco_transf_18"/>
    <property type="match status" value="1"/>
</dbReference>
<organism evidence="2 3">
    <name type="scientific">Vanrija albida</name>
    <dbReference type="NCBI Taxonomy" id="181172"/>
    <lineage>
        <taxon>Eukaryota</taxon>
        <taxon>Fungi</taxon>
        <taxon>Dikarya</taxon>
        <taxon>Basidiomycota</taxon>
        <taxon>Agaricomycotina</taxon>
        <taxon>Tremellomycetes</taxon>
        <taxon>Trichosporonales</taxon>
        <taxon>Trichosporonaceae</taxon>
        <taxon>Vanrija</taxon>
    </lineage>
</organism>
<gene>
    <name evidence="2" type="ORF">Q8F55_009286</name>
</gene>
<dbReference type="Proteomes" id="UP001565368">
    <property type="component" value="Unassembled WGS sequence"/>
</dbReference>
<sequence>MAHSWSGRQRARLILAFCLALICVGLVQLVFISQVDRPTISAMTRPFEGMLGGGGDRHQPTPEEEVMTSEHEILKPSDSDWDYKFSTTRGGHMWYSEAKLRALAACSARGNCAPNAHKIAIFSTMHCHKAYFDGYTGGEGVWCKRMVDSLERQGYTVLLTRNDHEYTYHLYRQIPDLVKAVILDPDGYQGQKYTDYMKRPNLPDGIPAWKGRCRGRGDNGLFTYIGYSLEHDIGKRHVPFEQRPHRVYVLGKYLKFFTSLPSDVKRWPDDFYQRATDELRQRWPDFEIVGGIVDSRSEEDQKKTPQTLPPGIRNLGKLTADQFDETLSNSRLLLGVGWPGLSPSPWRSLALGVPFLNPGDANGRMWQHHTVSKVGEPYSYNVHSHNYTEFVTSIAKAMETPIEPYVHPLMEAAALDKRMDDFMNRDWRSEAAEILEERKRGNETQFFVSPPRAGAPEIFEL</sequence>
<reference evidence="2 3" key="1">
    <citation type="submission" date="2023-08" db="EMBL/GenBank/DDBJ databases">
        <title>Annotated Genome Sequence of Vanrija albida AlHP1.</title>
        <authorList>
            <person name="Herzog R."/>
        </authorList>
    </citation>
    <scope>NUCLEOTIDE SEQUENCE [LARGE SCALE GENOMIC DNA]</scope>
    <source>
        <strain evidence="2 3">AlHP1</strain>
    </source>
</reference>
<dbReference type="InterPro" id="IPR026116">
    <property type="entry name" value="GT18_cat"/>
</dbReference>